<evidence type="ECO:0000256" key="4">
    <source>
        <dbReference type="ARBA" id="ARBA00022490"/>
    </source>
</evidence>
<evidence type="ECO:0000256" key="6">
    <source>
        <dbReference type="ARBA" id="ARBA00022884"/>
    </source>
</evidence>
<dbReference type="GeneID" id="106663671"/>
<dbReference type="PROSITE" id="PS01162">
    <property type="entry name" value="QOR_ZETA_CRYSTAL"/>
    <property type="match status" value="1"/>
</dbReference>
<dbReference type="Gene3D" id="3.90.180.10">
    <property type="entry name" value="Medium-chain alcohol dehydrogenases, catalytic domain"/>
    <property type="match status" value="1"/>
</dbReference>
<dbReference type="SUPFAM" id="SSF51735">
    <property type="entry name" value="NAD(P)-binding Rossmann-fold domains"/>
    <property type="match status" value="1"/>
</dbReference>
<dbReference type="InterPro" id="IPR002364">
    <property type="entry name" value="Quin_OxRdtase/zeta-crystal_CS"/>
</dbReference>
<dbReference type="CDD" id="cd08253">
    <property type="entry name" value="zeta_crystallin"/>
    <property type="match status" value="1"/>
</dbReference>
<dbReference type="Proteomes" id="UP000494040">
    <property type="component" value="Unassembled WGS sequence"/>
</dbReference>
<dbReference type="InterPro" id="IPR013149">
    <property type="entry name" value="ADH-like_C"/>
</dbReference>
<dbReference type="GO" id="GO:0003960">
    <property type="term" value="F:quinone reductase (NADPH) activity"/>
    <property type="evidence" value="ECO:0007669"/>
    <property type="project" value="TreeGrafter"/>
</dbReference>
<keyword evidence="6" id="KW-0694">RNA-binding</keyword>
<protein>
    <recommendedName>
        <fullName evidence="8">Enoyl reductase (ER) domain-containing protein</fullName>
    </recommendedName>
</protein>
<dbReference type="RefSeq" id="XP_014244213.1">
    <property type="nucleotide sequence ID" value="XM_014388727.2"/>
</dbReference>
<keyword evidence="7" id="KW-0007">Acetylation</keyword>
<dbReference type="GO" id="GO:0070402">
    <property type="term" value="F:NADPH binding"/>
    <property type="evidence" value="ECO:0007669"/>
    <property type="project" value="TreeGrafter"/>
</dbReference>
<dbReference type="SUPFAM" id="SSF50129">
    <property type="entry name" value="GroES-like"/>
    <property type="match status" value="1"/>
</dbReference>
<feature type="domain" description="Enoyl reductase (ER)" evidence="8">
    <location>
        <begin position="1"/>
        <end position="277"/>
    </location>
</feature>
<evidence type="ECO:0000256" key="7">
    <source>
        <dbReference type="ARBA" id="ARBA00022990"/>
    </source>
</evidence>
<comment type="subcellular location">
    <subcellularLocation>
        <location evidence="1">Cytoplasm</location>
    </subcellularLocation>
</comment>
<keyword evidence="4" id="KW-0963">Cytoplasm</keyword>
<dbReference type="InterPro" id="IPR036291">
    <property type="entry name" value="NAD(P)-bd_dom_sf"/>
</dbReference>
<dbReference type="PANTHER" id="PTHR44154">
    <property type="entry name" value="QUINONE OXIDOREDUCTASE"/>
    <property type="match status" value="1"/>
</dbReference>
<evidence type="ECO:0000256" key="3">
    <source>
        <dbReference type="ARBA" id="ARBA00011881"/>
    </source>
</evidence>
<comment type="similarity">
    <text evidence="2">Belongs to the zinc-containing alcohol dehydrogenase family. Quinone oxidoreductase subfamily.</text>
</comment>
<evidence type="ECO:0000259" key="8">
    <source>
        <dbReference type="SMART" id="SM00829"/>
    </source>
</evidence>
<evidence type="ECO:0000256" key="1">
    <source>
        <dbReference type="ARBA" id="ARBA00004496"/>
    </source>
</evidence>
<dbReference type="GO" id="GO:0003730">
    <property type="term" value="F:mRNA 3'-UTR binding"/>
    <property type="evidence" value="ECO:0007669"/>
    <property type="project" value="TreeGrafter"/>
</dbReference>
<dbReference type="GO" id="GO:0008270">
    <property type="term" value="F:zinc ion binding"/>
    <property type="evidence" value="ECO:0007669"/>
    <property type="project" value="InterPro"/>
</dbReference>
<dbReference type="InterPro" id="IPR013154">
    <property type="entry name" value="ADH-like_N"/>
</dbReference>
<dbReference type="SMART" id="SM00829">
    <property type="entry name" value="PKS_ER"/>
    <property type="match status" value="1"/>
</dbReference>
<evidence type="ECO:0000256" key="5">
    <source>
        <dbReference type="ARBA" id="ARBA00022857"/>
    </source>
</evidence>
<proteinExistence type="inferred from homology"/>
<evidence type="ECO:0000313" key="10">
    <source>
        <dbReference type="Proteomes" id="UP000494040"/>
    </source>
</evidence>
<evidence type="ECO:0000313" key="9">
    <source>
        <dbReference type="EnsemblMetazoa" id="XP_014244213.1"/>
    </source>
</evidence>
<name>A0A8I6RFB8_CIMLE</name>
<dbReference type="Gene3D" id="3.40.50.720">
    <property type="entry name" value="NAD(P)-binding Rossmann-like Domain"/>
    <property type="match status" value="1"/>
</dbReference>
<dbReference type="KEGG" id="clec:106663671"/>
<dbReference type="Pfam" id="PF00107">
    <property type="entry name" value="ADH_zinc_N"/>
    <property type="match status" value="1"/>
</dbReference>
<accession>A0A8I6RFB8</accession>
<dbReference type="EnsemblMetazoa" id="XM_014388727.2">
    <property type="protein sequence ID" value="XP_014244213.1"/>
    <property type="gene ID" value="LOC106663671"/>
</dbReference>
<dbReference type="InterPro" id="IPR020843">
    <property type="entry name" value="ER"/>
</dbReference>
<dbReference type="AlphaFoldDB" id="A0A8I6RFB8"/>
<evidence type="ECO:0000256" key="2">
    <source>
        <dbReference type="ARBA" id="ARBA00010371"/>
    </source>
</evidence>
<dbReference type="PANTHER" id="PTHR44154:SF1">
    <property type="entry name" value="QUINONE OXIDOREDUCTASE"/>
    <property type="match status" value="1"/>
</dbReference>
<organism evidence="9 10">
    <name type="scientific">Cimex lectularius</name>
    <name type="common">Bed bug</name>
    <name type="synonym">Acanthia lectularia</name>
    <dbReference type="NCBI Taxonomy" id="79782"/>
    <lineage>
        <taxon>Eukaryota</taxon>
        <taxon>Metazoa</taxon>
        <taxon>Ecdysozoa</taxon>
        <taxon>Arthropoda</taxon>
        <taxon>Hexapoda</taxon>
        <taxon>Insecta</taxon>
        <taxon>Pterygota</taxon>
        <taxon>Neoptera</taxon>
        <taxon>Paraneoptera</taxon>
        <taxon>Hemiptera</taxon>
        <taxon>Heteroptera</taxon>
        <taxon>Panheteroptera</taxon>
        <taxon>Cimicomorpha</taxon>
        <taxon>Cimicidae</taxon>
        <taxon>Cimex</taxon>
    </lineage>
</organism>
<dbReference type="InterPro" id="IPR051603">
    <property type="entry name" value="Zinc-ADH_QOR/CCCR"/>
</dbReference>
<comment type="subunit">
    <text evidence="3">Homotetramer.</text>
</comment>
<dbReference type="OMA" id="KGMTAHY"/>
<dbReference type="GO" id="GO:0005829">
    <property type="term" value="C:cytosol"/>
    <property type="evidence" value="ECO:0007669"/>
    <property type="project" value="TreeGrafter"/>
</dbReference>
<dbReference type="Pfam" id="PF08240">
    <property type="entry name" value="ADH_N"/>
    <property type="match status" value="1"/>
</dbReference>
<reference evidence="9" key="1">
    <citation type="submission" date="2022-01" db="UniProtKB">
        <authorList>
            <consortium name="EnsemblMetazoa"/>
        </authorList>
    </citation>
    <scope>IDENTIFICATION</scope>
</reference>
<keyword evidence="5" id="KW-0521">NADP</keyword>
<dbReference type="FunFam" id="3.40.50.720:FF:000244">
    <property type="entry name" value="quinone oxidoreductase"/>
    <property type="match status" value="1"/>
</dbReference>
<dbReference type="OrthoDB" id="203908at2759"/>
<dbReference type="InterPro" id="IPR011032">
    <property type="entry name" value="GroES-like_sf"/>
</dbReference>
<keyword evidence="10" id="KW-1185">Reference proteome</keyword>
<sequence length="281" mass="30228">MSLPALPLILGKEVSGIIEAVGPDVSKFKEGDHVTCCLPGNGGYADYVTCEQNRLISIPSNISYVQSSCLYVSYFAAIRALITKCKIKKGELLLVHGASGGVGTAAVQIAKSRGLTVIGTAGSKLGEEIVKKAGADLVFNHKKEGYLADVYTASGSKGFDVILENCADTNLGEDLIMLSKSGRIAIVGTRGSMKNKICRPKKVEINPRSLMFTEGSIYAANLMKVTPEEFDEYSNIIVSGIKENWLNPIVGREFKFAQAPEAHRRIREVPAAGKLVFNVEL</sequence>